<dbReference type="PANTHER" id="PTHR43283:SF3">
    <property type="entry name" value="BETA-LACTAMASE FAMILY PROTEIN (AFU_ORTHOLOGUE AFUA_5G07500)"/>
    <property type="match status" value="1"/>
</dbReference>
<dbReference type="Pfam" id="PF00144">
    <property type="entry name" value="Beta-lactamase"/>
    <property type="match status" value="1"/>
</dbReference>
<evidence type="ECO:0000313" key="3">
    <source>
        <dbReference type="EMBL" id="BBM85850.1"/>
    </source>
</evidence>
<sequence>MKNLYIALLMFLFVYNCPAQQNTQPQISDSGKIKMNRLFEAAIEKNKVPGLVAVVANKSEILYYQGFGKLDVTNNISMPKDAIFKTGSMTKPITAVGIMILYEEGLLSLDDPASKYIPFLKNLKVIRNFKKEDRTYESSPAKNEITIRHLLNNTSGFGYTFSNHTLKLLQDKTGKDARDLPLVHEPGNKWTYGVSSRILGDIIQKITGSSLSSFFQTKIFMPLGMTDTFYSIPQQKYHRFVTMHLTQDGKRIELPKPKVEAQEVTILGDYGLRSTAKDYIRFLQMLLNKGSLNGKQILKKSSVELMIQNQIGSLVVEEHPGAKPMLSNAFPRGAGVDKFGLGFQIKVASKDSDLRSPGSYSWSGLFNTHFWVDPKEEIVAVIFMQVLPFYDTNCMEIYQDYEELIYQNIR</sequence>
<dbReference type="Proteomes" id="UP000326354">
    <property type="component" value="Chromosome"/>
</dbReference>
<organism evidence="3 4">
    <name type="scientific">Uabimicrobium amorphum</name>
    <dbReference type="NCBI Taxonomy" id="2596890"/>
    <lineage>
        <taxon>Bacteria</taxon>
        <taxon>Pseudomonadati</taxon>
        <taxon>Planctomycetota</taxon>
        <taxon>Candidatus Uabimicrobiia</taxon>
        <taxon>Candidatus Uabimicrobiales</taxon>
        <taxon>Candidatus Uabimicrobiaceae</taxon>
        <taxon>Candidatus Uabimicrobium</taxon>
    </lineage>
</organism>
<dbReference type="Gene3D" id="3.40.710.10">
    <property type="entry name" value="DD-peptidase/beta-lactamase superfamily"/>
    <property type="match status" value="1"/>
</dbReference>
<reference evidence="3 4" key="1">
    <citation type="submission" date="2019-08" db="EMBL/GenBank/DDBJ databases">
        <title>Complete genome sequence of Candidatus Uab amorphum.</title>
        <authorList>
            <person name="Shiratori T."/>
            <person name="Suzuki S."/>
            <person name="Kakizawa Y."/>
            <person name="Ishida K."/>
        </authorList>
    </citation>
    <scope>NUCLEOTIDE SEQUENCE [LARGE SCALE GENOMIC DNA]</scope>
    <source>
        <strain evidence="3 4">SRT547</strain>
    </source>
</reference>
<gene>
    <name evidence="3" type="ORF">UABAM_04228</name>
</gene>
<evidence type="ECO:0000256" key="1">
    <source>
        <dbReference type="SAM" id="SignalP"/>
    </source>
</evidence>
<feature type="signal peptide" evidence="1">
    <location>
        <begin position="1"/>
        <end position="19"/>
    </location>
</feature>
<accession>A0A5S9IRJ4</accession>
<dbReference type="PANTHER" id="PTHR43283">
    <property type="entry name" value="BETA-LACTAMASE-RELATED"/>
    <property type="match status" value="1"/>
</dbReference>
<feature type="chain" id="PRO_5024984741" evidence="1">
    <location>
        <begin position="20"/>
        <end position="410"/>
    </location>
</feature>
<keyword evidence="4" id="KW-1185">Reference proteome</keyword>
<dbReference type="InterPro" id="IPR050789">
    <property type="entry name" value="Diverse_Enzym_Activities"/>
</dbReference>
<dbReference type="InterPro" id="IPR001466">
    <property type="entry name" value="Beta-lactam-related"/>
</dbReference>
<dbReference type="SUPFAM" id="SSF56601">
    <property type="entry name" value="beta-lactamase/transpeptidase-like"/>
    <property type="match status" value="1"/>
</dbReference>
<proteinExistence type="predicted"/>
<evidence type="ECO:0000259" key="2">
    <source>
        <dbReference type="Pfam" id="PF00144"/>
    </source>
</evidence>
<dbReference type="AlphaFoldDB" id="A0A5S9IRJ4"/>
<evidence type="ECO:0000313" key="4">
    <source>
        <dbReference type="Proteomes" id="UP000326354"/>
    </source>
</evidence>
<dbReference type="OrthoDB" id="9801061at2"/>
<name>A0A5S9IRJ4_UABAM</name>
<keyword evidence="1" id="KW-0732">Signal</keyword>
<dbReference type="KEGG" id="uam:UABAM_04228"/>
<protein>
    <submittedName>
        <fullName evidence="3">1,4-butanediol diacrylate esterase</fullName>
    </submittedName>
</protein>
<feature type="domain" description="Beta-lactamase-related" evidence="2">
    <location>
        <begin position="36"/>
        <end position="388"/>
    </location>
</feature>
<dbReference type="RefSeq" id="WP_151969938.1">
    <property type="nucleotide sequence ID" value="NZ_AP019860.1"/>
</dbReference>
<dbReference type="EMBL" id="AP019860">
    <property type="protein sequence ID" value="BBM85850.1"/>
    <property type="molecule type" value="Genomic_DNA"/>
</dbReference>
<dbReference type="InterPro" id="IPR012338">
    <property type="entry name" value="Beta-lactam/transpept-like"/>
</dbReference>